<evidence type="ECO:0000256" key="8">
    <source>
        <dbReference type="HAMAP-Rule" id="MF_00387"/>
    </source>
</evidence>
<keyword evidence="2 8" id="KW-0444">Lipid biosynthesis</keyword>
<comment type="subunit">
    <text evidence="8">Homotrimer.</text>
</comment>
<keyword evidence="4 8" id="KW-0808">Transferase</keyword>
<keyword evidence="7 8" id="KW-0012">Acyltransferase</keyword>
<evidence type="ECO:0000313" key="11">
    <source>
        <dbReference type="Proteomes" id="UP000320813"/>
    </source>
</evidence>
<keyword evidence="6 8" id="KW-0443">Lipid metabolism</keyword>
<dbReference type="Pfam" id="PF13720">
    <property type="entry name" value="Acetyltransf_11"/>
    <property type="match status" value="1"/>
</dbReference>
<comment type="function">
    <text evidence="8">Involved in the biosynthesis of lipid A, a phosphorylated glycolipid that anchors the lipopolysaccharide to the outer membrane of the cell.</text>
</comment>
<dbReference type="Pfam" id="PF00132">
    <property type="entry name" value="Hexapep"/>
    <property type="match status" value="2"/>
</dbReference>
<dbReference type="Gene3D" id="2.160.10.10">
    <property type="entry name" value="Hexapeptide repeat proteins"/>
    <property type="match status" value="1"/>
</dbReference>
<dbReference type="AlphaFoldDB" id="A0A519BCS9"/>
<evidence type="ECO:0000259" key="9">
    <source>
        <dbReference type="Pfam" id="PF13720"/>
    </source>
</evidence>
<proteinExistence type="inferred from homology"/>
<dbReference type="PANTHER" id="PTHR43480">
    <property type="entry name" value="ACYL-[ACYL-CARRIER-PROTEIN]--UDP-N-ACETYLGLUCOSAMINE O-ACYLTRANSFERASE"/>
    <property type="match status" value="1"/>
</dbReference>
<keyword evidence="3 8" id="KW-0441">Lipid A biosynthesis</keyword>
<evidence type="ECO:0000256" key="4">
    <source>
        <dbReference type="ARBA" id="ARBA00022679"/>
    </source>
</evidence>
<evidence type="ECO:0000256" key="7">
    <source>
        <dbReference type="ARBA" id="ARBA00023315"/>
    </source>
</evidence>
<dbReference type="EC" id="2.3.1.129" evidence="8"/>
<keyword evidence="1 8" id="KW-0963">Cytoplasm</keyword>
<evidence type="ECO:0000313" key="10">
    <source>
        <dbReference type="EMBL" id="RZD15064.1"/>
    </source>
</evidence>
<comment type="catalytic activity">
    <reaction evidence="8">
        <text>a (3R)-hydroxyacyl-[ACP] + UDP-N-acetyl-alpha-D-glucosamine = a UDP-3-O-[(3R)-3-hydroxyacyl]-N-acetyl-alpha-D-glucosamine + holo-[ACP]</text>
        <dbReference type="Rhea" id="RHEA:67812"/>
        <dbReference type="Rhea" id="RHEA-COMP:9685"/>
        <dbReference type="Rhea" id="RHEA-COMP:9945"/>
        <dbReference type="ChEBI" id="CHEBI:57705"/>
        <dbReference type="ChEBI" id="CHEBI:64479"/>
        <dbReference type="ChEBI" id="CHEBI:78827"/>
        <dbReference type="ChEBI" id="CHEBI:173225"/>
        <dbReference type="EC" id="2.3.1.129"/>
    </reaction>
</comment>
<dbReference type="InterPro" id="IPR011004">
    <property type="entry name" value="Trimer_LpxA-like_sf"/>
</dbReference>
<evidence type="ECO:0000256" key="1">
    <source>
        <dbReference type="ARBA" id="ARBA00022490"/>
    </source>
</evidence>
<dbReference type="InterPro" id="IPR001451">
    <property type="entry name" value="Hexapep"/>
</dbReference>
<comment type="caution">
    <text evidence="10">The sequence shown here is derived from an EMBL/GenBank/DDBJ whole genome shotgun (WGS) entry which is preliminary data.</text>
</comment>
<evidence type="ECO:0000256" key="6">
    <source>
        <dbReference type="ARBA" id="ARBA00023098"/>
    </source>
</evidence>
<sequence>MIDKTAIIYEGARIDDSTDVGPYTVIKDGVKIGKNNKIASHVVIEGNTTIGDNNKIFQFASIGSIPQDLKYRGEDTKLIIGNNNIIREYATFNTGTVTGNGITAVGDSNLFMMHVHVAHDCIIGNHVILANNATLAGHIEIHDYAILGGICAVHQFVRVGESALVAGGSMVVQDIPPYLIASGDRARIYGINRIGLERRGFSKEEIDKIKNAFKIIYKSKVTTKAALEKIKLELNGSDKIEKFTNFIEKSKRGITR</sequence>
<dbReference type="GO" id="GO:0008780">
    <property type="term" value="F:acyl-[acyl-carrier-protein]-UDP-N-acetylglucosamine O-acyltransferase activity"/>
    <property type="evidence" value="ECO:0007669"/>
    <property type="project" value="UniProtKB-UniRule"/>
</dbReference>
<dbReference type="NCBIfam" id="TIGR01852">
    <property type="entry name" value="lipid_A_lpxA"/>
    <property type="match status" value="1"/>
</dbReference>
<dbReference type="CDD" id="cd03351">
    <property type="entry name" value="LbH_UDP-GlcNAc_AT"/>
    <property type="match status" value="1"/>
</dbReference>
<dbReference type="Gene3D" id="1.20.1180.10">
    <property type="entry name" value="Udp N-acetylglucosamine O-acyltransferase, C-terminal domain"/>
    <property type="match status" value="1"/>
</dbReference>
<dbReference type="InterPro" id="IPR029098">
    <property type="entry name" value="Acetyltransf_C"/>
</dbReference>
<dbReference type="EMBL" id="SGBD01000001">
    <property type="protein sequence ID" value="RZD15064.1"/>
    <property type="molecule type" value="Genomic_DNA"/>
</dbReference>
<organism evidence="10 11">
    <name type="scientific">Candidatus Acidulodesulfobacterium ferriphilum</name>
    <dbReference type="NCBI Taxonomy" id="2597223"/>
    <lineage>
        <taxon>Bacteria</taxon>
        <taxon>Deltaproteobacteria</taxon>
        <taxon>Candidatus Acidulodesulfobacterales</taxon>
        <taxon>Candidatus Acidulodesulfobacterium</taxon>
    </lineage>
</organism>
<dbReference type="NCBIfam" id="NF003657">
    <property type="entry name" value="PRK05289.1"/>
    <property type="match status" value="1"/>
</dbReference>
<comment type="pathway">
    <text evidence="8">Glycolipid biosynthesis; lipid IV(A) biosynthesis; lipid IV(A) from (3R)-3-hydroxytetradecanoyl-[acyl-carrier-protein] and UDP-N-acetyl-alpha-D-glucosamine: step 1/6.</text>
</comment>
<evidence type="ECO:0000256" key="2">
    <source>
        <dbReference type="ARBA" id="ARBA00022516"/>
    </source>
</evidence>
<keyword evidence="5 8" id="KW-0677">Repeat</keyword>
<accession>A0A519BCS9</accession>
<dbReference type="HAMAP" id="MF_00387">
    <property type="entry name" value="LpxA"/>
    <property type="match status" value="1"/>
</dbReference>
<dbReference type="PANTHER" id="PTHR43480:SF1">
    <property type="entry name" value="ACYL-[ACYL-CARRIER-PROTEIN]--UDP-N-ACETYLGLUCOSAMINE O-ACYLTRANSFERASE, MITOCHONDRIAL-RELATED"/>
    <property type="match status" value="1"/>
</dbReference>
<dbReference type="GO" id="GO:0009245">
    <property type="term" value="P:lipid A biosynthetic process"/>
    <property type="evidence" value="ECO:0007669"/>
    <property type="project" value="UniProtKB-UniRule"/>
</dbReference>
<dbReference type="InterPro" id="IPR010137">
    <property type="entry name" value="Lipid_A_LpxA"/>
</dbReference>
<name>A0A519BCS9_9DELT</name>
<feature type="domain" description="UDP N-acetylglucosamine O-acyltransferase C-terminal" evidence="9">
    <location>
        <begin position="174"/>
        <end position="254"/>
    </location>
</feature>
<evidence type="ECO:0000256" key="5">
    <source>
        <dbReference type="ARBA" id="ARBA00022737"/>
    </source>
</evidence>
<gene>
    <name evidence="8" type="primary">lpxA</name>
    <name evidence="10" type="ORF">EVJ47_01965</name>
</gene>
<dbReference type="GO" id="GO:0016020">
    <property type="term" value="C:membrane"/>
    <property type="evidence" value="ECO:0007669"/>
    <property type="project" value="GOC"/>
</dbReference>
<reference evidence="10 11" key="1">
    <citation type="submission" date="2019-01" db="EMBL/GenBank/DDBJ databases">
        <title>Insights into ecological role of a new deltaproteobacterial order Candidatus Sinidesulfobacterales (Sva0485) by metagenomics and metatranscriptomics.</title>
        <authorList>
            <person name="Tan S."/>
            <person name="Liu J."/>
            <person name="Fang Y."/>
            <person name="Hedlund B.P."/>
            <person name="Lian Z.H."/>
            <person name="Huang L.Y."/>
            <person name="Li J.T."/>
            <person name="Huang L.N."/>
            <person name="Li W.J."/>
            <person name="Jiang H.C."/>
            <person name="Dong H.L."/>
            <person name="Shu W.S."/>
        </authorList>
    </citation>
    <scope>NUCLEOTIDE SEQUENCE [LARGE SCALE GENOMIC DNA]</scope>
    <source>
        <strain evidence="10">AP3</strain>
    </source>
</reference>
<dbReference type="InterPro" id="IPR037157">
    <property type="entry name" value="Acetyltransf_C_sf"/>
</dbReference>
<dbReference type="SUPFAM" id="SSF51161">
    <property type="entry name" value="Trimeric LpxA-like enzymes"/>
    <property type="match status" value="1"/>
</dbReference>
<dbReference type="GO" id="GO:0005737">
    <property type="term" value="C:cytoplasm"/>
    <property type="evidence" value="ECO:0007669"/>
    <property type="project" value="UniProtKB-SubCell"/>
</dbReference>
<dbReference type="InterPro" id="IPR018357">
    <property type="entry name" value="Hexapep_transf_CS"/>
</dbReference>
<comment type="subcellular location">
    <subcellularLocation>
        <location evidence="8">Cytoplasm</location>
    </subcellularLocation>
</comment>
<protein>
    <recommendedName>
        <fullName evidence="8">Acyl-[acyl-carrier-protein]--UDP-N-acetylglucosamine O-acyltransferase</fullName>
        <shortName evidence="8">UDP-N-acetylglucosamine acyltransferase</shortName>
        <ecNumber evidence="8">2.3.1.129</ecNumber>
    </recommendedName>
</protein>
<dbReference type="PROSITE" id="PS00101">
    <property type="entry name" value="HEXAPEP_TRANSFERASES"/>
    <property type="match status" value="1"/>
</dbReference>
<comment type="similarity">
    <text evidence="8">Belongs to the transferase hexapeptide repeat family. LpxA subfamily.</text>
</comment>
<dbReference type="Proteomes" id="UP000320813">
    <property type="component" value="Unassembled WGS sequence"/>
</dbReference>
<evidence type="ECO:0000256" key="3">
    <source>
        <dbReference type="ARBA" id="ARBA00022556"/>
    </source>
</evidence>
<dbReference type="PIRSF" id="PIRSF000456">
    <property type="entry name" value="UDP-GlcNAc_acltr"/>
    <property type="match status" value="1"/>
</dbReference>
<dbReference type="UniPathway" id="UPA00359">
    <property type="reaction ID" value="UER00477"/>
</dbReference>